<name>A0A382MHE5_9ZZZZ</name>
<feature type="non-terminal residue" evidence="1">
    <location>
        <position position="159"/>
    </location>
</feature>
<protein>
    <submittedName>
        <fullName evidence="1">Uncharacterized protein</fullName>
    </submittedName>
</protein>
<organism evidence="1">
    <name type="scientific">marine metagenome</name>
    <dbReference type="NCBI Taxonomy" id="408172"/>
    <lineage>
        <taxon>unclassified sequences</taxon>
        <taxon>metagenomes</taxon>
        <taxon>ecological metagenomes</taxon>
    </lineage>
</organism>
<sequence>MDTLKRLAQIKKIFIDEGHEHLVPKASTVKRVSQGLEGTHRGLYYIWPEKNFYLGLAKSLGAQISFKRMDTHVLKLNVDLRGLYCGKGDNRQIKKEPYKQFPAGWREGVSKYVLEGSPTIPIHFEKTPSGRVKPVNLNFKCKFKFDPMNLPVLLWNLNH</sequence>
<gene>
    <name evidence="1" type="ORF">METZ01_LOCUS300031</name>
</gene>
<accession>A0A382MHE5</accession>
<proteinExistence type="predicted"/>
<reference evidence="1" key="1">
    <citation type="submission" date="2018-05" db="EMBL/GenBank/DDBJ databases">
        <authorList>
            <person name="Lanie J.A."/>
            <person name="Ng W.-L."/>
            <person name="Kazmierczak K.M."/>
            <person name="Andrzejewski T.M."/>
            <person name="Davidsen T.M."/>
            <person name="Wayne K.J."/>
            <person name="Tettelin H."/>
            <person name="Glass J.I."/>
            <person name="Rusch D."/>
            <person name="Podicherti R."/>
            <person name="Tsui H.-C.T."/>
            <person name="Winkler M.E."/>
        </authorList>
    </citation>
    <scope>NUCLEOTIDE SEQUENCE</scope>
</reference>
<dbReference type="EMBL" id="UINC01093064">
    <property type="protein sequence ID" value="SVC47177.1"/>
    <property type="molecule type" value="Genomic_DNA"/>
</dbReference>
<dbReference type="AlphaFoldDB" id="A0A382MHE5"/>
<evidence type="ECO:0000313" key="1">
    <source>
        <dbReference type="EMBL" id="SVC47177.1"/>
    </source>
</evidence>